<gene>
    <name evidence="1" type="ORF">BV22DRAFT_238527</name>
</gene>
<accession>A0ACB8BQ45</accession>
<evidence type="ECO:0000313" key="1">
    <source>
        <dbReference type="EMBL" id="KAH7928045.1"/>
    </source>
</evidence>
<sequence>MQSNPGAGETPTRPSTSKMTEALKSTPHNRGSAVRSENLQHTGVQVSDVRPWIARDVERAQLCKIDAMLDFLLQRCWEQKNGSSPNVKPPPAKKLRDLCLKAVLPICNGKPVNGVETEDIKGHLGDYAEALIEKARYKPFISAFNVALEALRRTRVAGLPDECGEPIIFQQNDPSEMHQTHRGRTSRRKPDVVIIPTDISKRVVTEELLSKKGTRSEQATRAKEAAQIKTAPWIEYAQEYAVRKPPTRLNWEDILAVIEFKSKGQKLKEPPASYPVPARELPSDYYLSTADLKALEPPDDPEMVNEMVDPQDTSAPGEVPPSSGANAKSGVSSSGAQTKSAATGSKVKTRSTPIEPTRRSSRVAKPTEKASANAAINKAKSENSSLKRKPEGQVTGETSSKRAKVEAPKKPPKKPVATVQTAIYSAEMFAANLGSNHLINLIVLDNVIWVWMTSLTSSCYFSACSGCRSKTGAETLSSSAKQSWGKIRNRSFVFKRVRWN</sequence>
<comment type="caution">
    <text evidence="1">The sequence shown here is derived from an EMBL/GenBank/DDBJ whole genome shotgun (WGS) entry which is preliminary data.</text>
</comment>
<evidence type="ECO:0000313" key="2">
    <source>
        <dbReference type="Proteomes" id="UP000790709"/>
    </source>
</evidence>
<protein>
    <submittedName>
        <fullName evidence="1">Uncharacterized protein</fullName>
    </submittedName>
</protein>
<reference evidence="1" key="1">
    <citation type="journal article" date="2021" name="New Phytol.">
        <title>Evolutionary innovations through gain and loss of genes in the ectomycorrhizal Boletales.</title>
        <authorList>
            <person name="Wu G."/>
            <person name="Miyauchi S."/>
            <person name="Morin E."/>
            <person name="Kuo A."/>
            <person name="Drula E."/>
            <person name="Varga T."/>
            <person name="Kohler A."/>
            <person name="Feng B."/>
            <person name="Cao Y."/>
            <person name="Lipzen A."/>
            <person name="Daum C."/>
            <person name="Hundley H."/>
            <person name="Pangilinan J."/>
            <person name="Johnson J."/>
            <person name="Barry K."/>
            <person name="LaButti K."/>
            <person name="Ng V."/>
            <person name="Ahrendt S."/>
            <person name="Min B."/>
            <person name="Choi I.G."/>
            <person name="Park H."/>
            <person name="Plett J.M."/>
            <person name="Magnuson J."/>
            <person name="Spatafora J.W."/>
            <person name="Nagy L.G."/>
            <person name="Henrissat B."/>
            <person name="Grigoriev I.V."/>
            <person name="Yang Z.L."/>
            <person name="Xu J."/>
            <person name="Martin F.M."/>
        </authorList>
    </citation>
    <scope>NUCLEOTIDE SEQUENCE</scope>
    <source>
        <strain evidence="1">KUC20120723A-06</strain>
    </source>
</reference>
<proteinExistence type="predicted"/>
<keyword evidence="2" id="KW-1185">Reference proteome</keyword>
<name>A0ACB8BQ45_9AGAM</name>
<dbReference type="EMBL" id="MU266358">
    <property type="protein sequence ID" value="KAH7928045.1"/>
    <property type="molecule type" value="Genomic_DNA"/>
</dbReference>
<dbReference type="Proteomes" id="UP000790709">
    <property type="component" value="Unassembled WGS sequence"/>
</dbReference>
<organism evidence="1 2">
    <name type="scientific">Leucogyrophana mollusca</name>
    <dbReference type="NCBI Taxonomy" id="85980"/>
    <lineage>
        <taxon>Eukaryota</taxon>
        <taxon>Fungi</taxon>
        <taxon>Dikarya</taxon>
        <taxon>Basidiomycota</taxon>
        <taxon>Agaricomycotina</taxon>
        <taxon>Agaricomycetes</taxon>
        <taxon>Agaricomycetidae</taxon>
        <taxon>Boletales</taxon>
        <taxon>Boletales incertae sedis</taxon>
        <taxon>Leucogyrophana</taxon>
    </lineage>
</organism>